<accession>A0ABT3KSA5</accession>
<organism evidence="6 7">
    <name type="scientific">Verminephrobacter aporrectodeae subsp. tuberculatae</name>
    <dbReference type="NCBI Taxonomy" id="1110392"/>
    <lineage>
        <taxon>Bacteria</taxon>
        <taxon>Pseudomonadati</taxon>
        <taxon>Pseudomonadota</taxon>
        <taxon>Betaproteobacteria</taxon>
        <taxon>Burkholderiales</taxon>
        <taxon>Comamonadaceae</taxon>
        <taxon>Verminephrobacter</taxon>
    </lineage>
</organism>
<keyword evidence="3" id="KW-0547">Nucleotide-binding</keyword>
<sequence length="275" mass="29157">MSAGGVPAPATPAENGQTVLLAQGLVKRFGGISATNGVTLDLRKGARHALIGPNGAGKTTLINLLTGVLAPTGGSIALDGQDITRLAPHQRVRRGLVRTFQINQLFDRLTPLETLALTVSQQQGLGGAWWQPLGARRAVMERCAQLLEQFHLDSVMAEPTRALAYGKRRLLEIAIALACAPRVLLLDEPVAGVPAGEREELLQTVSALPADVSVLLIEHDMDLVFRFARRMTVLVNGAVLTEGTPDAIARDPQVRAVYLGDHGEGSSAQAGDRHG</sequence>
<name>A0ABT3KSA5_9BURK</name>
<dbReference type="GeneID" id="77320993"/>
<dbReference type="SUPFAM" id="SSF52540">
    <property type="entry name" value="P-loop containing nucleoside triphosphate hydrolases"/>
    <property type="match status" value="1"/>
</dbReference>
<keyword evidence="2" id="KW-0472">Membrane</keyword>
<dbReference type="EMBL" id="QZCW01000001">
    <property type="protein sequence ID" value="MCW5321201.1"/>
    <property type="molecule type" value="Genomic_DNA"/>
</dbReference>
<dbReference type="RefSeq" id="WP_265281826.1">
    <property type="nucleotide sequence ID" value="NZ_QZCW01000001.1"/>
</dbReference>
<protein>
    <submittedName>
        <fullName evidence="6">ABC transporter ATP-binding protein</fullName>
    </submittedName>
</protein>
<evidence type="ECO:0000256" key="2">
    <source>
        <dbReference type="ARBA" id="ARBA00022475"/>
    </source>
</evidence>
<dbReference type="Proteomes" id="UP001208935">
    <property type="component" value="Unassembled WGS sequence"/>
</dbReference>
<dbReference type="InterPro" id="IPR032823">
    <property type="entry name" value="BCA_ABC_TP_C"/>
</dbReference>
<evidence type="ECO:0000256" key="4">
    <source>
        <dbReference type="ARBA" id="ARBA00022840"/>
    </source>
</evidence>
<dbReference type="PROSITE" id="PS50893">
    <property type="entry name" value="ABC_TRANSPORTER_2"/>
    <property type="match status" value="1"/>
</dbReference>
<dbReference type="InterPro" id="IPR003593">
    <property type="entry name" value="AAA+_ATPase"/>
</dbReference>
<evidence type="ECO:0000313" key="6">
    <source>
        <dbReference type="EMBL" id="MCW5321201.1"/>
    </source>
</evidence>
<evidence type="ECO:0000259" key="5">
    <source>
        <dbReference type="PROSITE" id="PS50893"/>
    </source>
</evidence>
<dbReference type="Pfam" id="PF00005">
    <property type="entry name" value="ABC_tran"/>
    <property type="match status" value="1"/>
</dbReference>
<reference evidence="7" key="1">
    <citation type="submission" date="2023-07" db="EMBL/GenBank/DDBJ databases">
        <title>Verminephrobacter genomes.</title>
        <authorList>
            <person name="Lund M.B."/>
        </authorList>
    </citation>
    <scope>NUCLEOTIDE SEQUENCE [LARGE SCALE GENOMIC DNA]</scope>
    <source>
        <strain evidence="7">AtM5-05</strain>
    </source>
</reference>
<keyword evidence="1" id="KW-0813">Transport</keyword>
<dbReference type="Pfam" id="PF12399">
    <property type="entry name" value="BCA_ABC_TP_C"/>
    <property type="match status" value="1"/>
</dbReference>
<feature type="domain" description="ABC transporter" evidence="5">
    <location>
        <begin position="20"/>
        <end position="261"/>
    </location>
</feature>
<gene>
    <name evidence="6" type="ORF">D5039_08525</name>
</gene>
<dbReference type="PANTHER" id="PTHR45772:SF2">
    <property type="entry name" value="ABC TRANSPORTER ATP-BINDING PROTEIN"/>
    <property type="match status" value="1"/>
</dbReference>
<dbReference type="InterPro" id="IPR027417">
    <property type="entry name" value="P-loop_NTPase"/>
</dbReference>
<keyword evidence="2" id="KW-1003">Cell membrane</keyword>
<comment type="caution">
    <text evidence="6">The sequence shown here is derived from an EMBL/GenBank/DDBJ whole genome shotgun (WGS) entry which is preliminary data.</text>
</comment>
<dbReference type="GO" id="GO:0005524">
    <property type="term" value="F:ATP binding"/>
    <property type="evidence" value="ECO:0007669"/>
    <property type="project" value="UniProtKB-KW"/>
</dbReference>
<dbReference type="InterPro" id="IPR003439">
    <property type="entry name" value="ABC_transporter-like_ATP-bd"/>
</dbReference>
<dbReference type="PANTHER" id="PTHR45772">
    <property type="entry name" value="CONSERVED COMPONENT OF ABC TRANSPORTER FOR NATURAL AMINO ACIDS-RELATED"/>
    <property type="match status" value="1"/>
</dbReference>
<evidence type="ECO:0000256" key="3">
    <source>
        <dbReference type="ARBA" id="ARBA00022741"/>
    </source>
</evidence>
<proteinExistence type="predicted"/>
<dbReference type="CDD" id="cd03219">
    <property type="entry name" value="ABC_Mj1267_LivG_branched"/>
    <property type="match status" value="1"/>
</dbReference>
<dbReference type="SMART" id="SM00382">
    <property type="entry name" value="AAA"/>
    <property type="match status" value="1"/>
</dbReference>
<keyword evidence="4 6" id="KW-0067">ATP-binding</keyword>
<evidence type="ECO:0000313" key="7">
    <source>
        <dbReference type="Proteomes" id="UP001208935"/>
    </source>
</evidence>
<dbReference type="Gene3D" id="3.40.50.300">
    <property type="entry name" value="P-loop containing nucleotide triphosphate hydrolases"/>
    <property type="match status" value="1"/>
</dbReference>
<dbReference type="InterPro" id="IPR051120">
    <property type="entry name" value="ABC_AA/LPS_Transport"/>
</dbReference>
<evidence type="ECO:0000256" key="1">
    <source>
        <dbReference type="ARBA" id="ARBA00022448"/>
    </source>
</evidence>
<keyword evidence="7" id="KW-1185">Reference proteome</keyword>